<feature type="non-terminal residue" evidence="2">
    <location>
        <position position="84"/>
    </location>
</feature>
<keyword evidence="3" id="KW-1185">Reference proteome</keyword>
<dbReference type="EMBL" id="FNQM01000092">
    <property type="protein sequence ID" value="SEB10083.1"/>
    <property type="molecule type" value="Genomic_DNA"/>
</dbReference>
<protein>
    <submittedName>
        <fullName evidence="2">Uncharacterized protein</fullName>
    </submittedName>
</protein>
<reference evidence="2 3" key="1">
    <citation type="submission" date="2016-10" db="EMBL/GenBank/DDBJ databases">
        <authorList>
            <person name="de Groot N.N."/>
        </authorList>
    </citation>
    <scope>NUCLEOTIDE SEQUENCE [LARGE SCALE GENOMIC DNA]</scope>
    <source>
        <strain evidence="2 3">DSM 15345</strain>
    </source>
</reference>
<evidence type="ECO:0000313" key="3">
    <source>
        <dbReference type="Proteomes" id="UP000198703"/>
    </source>
</evidence>
<accession>A0A1H4GKB6</accession>
<gene>
    <name evidence="2" type="ORF">SAMN05444370_1921</name>
</gene>
<feature type="compositionally biased region" description="Basic and acidic residues" evidence="1">
    <location>
        <begin position="20"/>
        <end position="31"/>
    </location>
</feature>
<name>A0A1H4GKB6_9RHOB</name>
<proteinExistence type="predicted"/>
<organism evidence="2 3">
    <name type="scientific">Rubrimonas cliftonensis</name>
    <dbReference type="NCBI Taxonomy" id="89524"/>
    <lineage>
        <taxon>Bacteria</taxon>
        <taxon>Pseudomonadati</taxon>
        <taxon>Pseudomonadota</taxon>
        <taxon>Alphaproteobacteria</taxon>
        <taxon>Rhodobacterales</taxon>
        <taxon>Paracoccaceae</taxon>
        <taxon>Rubrimonas</taxon>
    </lineage>
</organism>
<dbReference type="AlphaFoldDB" id="A0A1H4GKB6"/>
<evidence type="ECO:0000256" key="1">
    <source>
        <dbReference type="SAM" id="MobiDB-lite"/>
    </source>
</evidence>
<dbReference type="Proteomes" id="UP000198703">
    <property type="component" value="Unassembled WGS sequence"/>
</dbReference>
<evidence type="ECO:0000313" key="2">
    <source>
        <dbReference type="EMBL" id="SEB10083.1"/>
    </source>
</evidence>
<sequence>MSGGMSVATVETLRRGFPPSDKERSAQRVEARAPVTGAVVSSGVVFASYGDGTVRLFRPGLPPQRIAAHEGAILSIAADAAGAV</sequence>
<feature type="region of interest" description="Disordered" evidence="1">
    <location>
        <begin position="1"/>
        <end position="32"/>
    </location>
</feature>